<proteinExistence type="predicted"/>
<keyword evidence="1" id="KW-0472">Membrane</keyword>
<dbReference type="InterPro" id="IPR057699">
    <property type="entry name" value="DUF7939"/>
</dbReference>
<dbReference type="PANTHER" id="PTHR40940">
    <property type="entry name" value="PROTEIN BATD-RELATED"/>
    <property type="match status" value="1"/>
</dbReference>
<feature type="domain" description="DUF7939" evidence="2">
    <location>
        <begin position="440"/>
        <end position="514"/>
    </location>
</feature>
<dbReference type="AlphaFoldDB" id="A0AAE9VR62"/>
<keyword evidence="1" id="KW-0812">Transmembrane</keyword>
<keyword evidence="4" id="KW-1185">Reference proteome</keyword>
<dbReference type="Pfam" id="PF25607">
    <property type="entry name" value="DUF7939"/>
    <property type="match status" value="1"/>
</dbReference>
<evidence type="ECO:0000259" key="2">
    <source>
        <dbReference type="Pfam" id="PF25607"/>
    </source>
</evidence>
<name>A0AAE9VR62_9GAMM</name>
<reference evidence="3 4" key="1">
    <citation type="submission" date="2022-12" db="EMBL/GenBank/DDBJ databases">
        <title>Coexistence and Characterization of a Novel Tigecycline Resistance gene tet(X) variant and blaNDM-1 in a Pseudomonas caeni Isolate of Chicken Origin.</title>
        <authorList>
            <person name="Lu X."/>
            <person name="Zhang L."/>
            <person name="Li R."/>
            <person name="Wang Z."/>
        </authorList>
    </citation>
    <scope>NUCLEOTIDE SEQUENCE [LARGE SCALE GENOMIC DNA]</scope>
    <source>
        <strain evidence="3 4">CE14</strain>
    </source>
</reference>
<keyword evidence="1" id="KW-1133">Transmembrane helix</keyword>
<evidence type="ECO:0000256" key="1">
    <source>
        <dbReference type="SAM" id="Phobius"/>
    </source>
</evidence>
<organism evidence="3 4">
    <name type="scientific">Denitrificimonas caeni</name>
    <dbReference type="NCBI Taxonomy" id="521720"/>
    <lineage>
        <taxon>Bacteria</taxon>
        <taxon>Pseudomonadati</taxon>
        <taxon>Pseudomonadota</taxon>
        <taxon>Gammaproteobacteria</taxon>
        <taxon>Pseudomonadales</taxon>
        <taxon>Pseudomonadaceae</taxon>
        <taxon>Denitrificimonas</taxon>
    </lineage>
</organism>
<evidence type="ECO:0000313" key="3">
    <source>
        <dbReference type="EMBL" id="WBE26558.1"/>
    </source>
</evidence>
<accession>A0AAE9VR62</accession>
<protein>
    <submittedName>
        <fullName evidence="3">BatD family protein</fullName>
    </submittedName>
</protein>
<dbReference type="PANTHER" id="PTHR40940:SF1">
    <property type="entry name" value="PROTEIN BATD"/>
    <property type="match status" value="1"/>
</dbReference>
<feature type="transmembrane region" description="Helical" evidence="1">
    <location>
        <begin position="398"/>
        <end position="420"/>
    </location>
</feature>
<dbReference type="KEGG" id="dce:O6P33_06510"/>
<dbReference type="Proteomes" id="UP001212189">
    <property type="component" value="Chromosome"/>
</dbReference>
<dbReference type="EMBL" id="CP114976">
    <property type="protein sequence ID" value="WBE26558.1"/>
    <property type="molecule type" value="Genomic_DNA"/>
</dbReference>
<evidence type="ECO:0000313" key="4">
    <source>
        <dbReference type="Proteomes" id="UP001212189"/>
    </source>
</evidence>
<sequence length="533" mass="59107">MPLAQAASFTASVDRMQLNAGESVQLILESDDTTQFLTPDLSPLKPFFELLSSRQVNRLSTATGVERPVTQWLLTLLPKQTGFVIIPPLSLGDLQSTPINLYIKDVTEQNIGQLEPVYIDTQLDRDWVYIQAQVILTLRIYHAIPLFSDGNLTPLLLDNARVEQLDKPRTFERHINGVRHGVIEVSYAIFPQQSGLINIPPQTFSATLAGHDPHSLTPFTAQPGQRIEVKSARIPLQVKDIPNDYPTDAVWLPAQDISLTQSWTPSLDTPINIGTAVTRLLKLQAQGLPSSLLPDITPPASPDYKAYLDQPVFSHQDTELGLTSRREQRQAFVFQTPGQQSLAAIKLPWWNTITDQLEYAELAEQKLHLQTAMFNQVSPALMPSHSQPAAPLALIQQLIFWQTLSALLALLSLAGFILWWRARHQPAVIAASSSGPTPRSLQDDLKRACLSNDANNTRLALDAWARQYPETLADMAARDSTLSAALDALNSALYSENYSDWQGQALWQAIGNLSFNPQAQSSDDEQLPPLYPP</sequence>
<dbReference type="InterPro" id="IPR025738">
    <property type="entry name" value="BatD"/>
</dbReference>
<gene>
    <name evidence="3" type="ORF">O6P33_06510</name>
</gene>
<dbReference type="Pfam" id="PF13584">
    <property type="entry name" value="BatD"/>
    <property type="match status" value="1"/>
</dbReference>